<gene>
    <name evidence="3" type="ORF">A6K24_13230</name>
</gene>
<dbReference type="GO" id="GO:0016853">
    <property type="term" value="F:isomerase activity"/>
    <property type="evidence" value="ECO:0007669"/>
    <property type="project" value="InterPro"/>
</dbReference>
<dbReference type="InterPro" id="IPR001347">
    <property type="entry name" value="SIS_dom"/>
</dbReference>
<keyword evidence="4" id="KW-1185">Reference proteome</keyword>
<dbReference type="Pfam" id="PF01380">
    <property type="entry name" value="SIS"/>
    <property type="match status" value="1"/>
</dbReference>
<dbReference type="PANTHER" id="PTHR43443:SF1">
    <property type="entry name" value="3-HEXULOSE-6-PHOSPHATE ISOMERASE"/>
    <property type="match status" value="1"/>
</dbReference>
<dbReference type="InterPro" id="IPR046348">
    <property type="entry name" value="SIS_dom_sf"/>
</dbReference>
<reference evidence="4" key="1">
    <citation type="submission" date="2016-04" db="EMBL/GenBank/DDBJ databases">
        <authorList>
            <person name="Lyu Z."/>
            <person name="Lyu W."/>
        </authorList>
    </citation>
    <scope>NUCLEOTIDE SEQUENCE [LARGE SCALE GENOMIC DNA]</scope>
    <source>
        <strain evidence="4">C44</strain>
    </source>
</reference>
<dbReference type="AlphaFoldDB" id="A0A179SLM9"/>
<accession>A0A179SLM9</accession>
<dbReference type="NCBIfam" id="TIGR03127">
    <property type="entry name" value="RuMP_HxlB"/>
    <property type="match status" value="1"/>
</dbReference>
<evidence type="ECO:0000313" key="3">
    <source>
        <dbReference type="EMBL" id="OAS82597.1"/>
    </source>
</evidence>
<dbReference type="InterPro" id="IPR017552">
    <property type="entry name" value="PHI/rmpB"/>
</dbReference>
<dbReference type="SUPFAM" id="SSF53697">
    <property type="entry name" value="SIS domain"/>
    <property type="match status" value="1"/>
</dbReference>
<protein>
    <submittedName>
        <fullName evidence="3">Fe-S cluster assembly protein HesB</fullName>
    </submittedName>
</protein>
<comment type="similarity">
    <text evidence="1">Belongs to the SIS family. PHI subfamily.</text>
</comment>
<dbReference type="PROSITE" id="PS51464">
    <property type="entry name" value="SIS"/>
    <property type="match status" value="1"/>
</dbReference>
<dbReference type="GO" id="GO:0097367">
    <property type="term" value="F:carbohydrate derivative binding"/>
    <property type="evidence" value="ECO:0007669"/>
    <property type="project" value="InterPro"/>
</dbReference>
<comment type="caution">
    <text evidence="3">The sequence shown here is derived from an EMBL/GenBank/DDBJ whole genome shotgun (WGS) entry which is preliminary data.</text>
</comment>
<dbReference type="GO" id="GO:1901135">
    <property type="term" value="P:carbohydrate derivative metabolic process"/>
    <property type="evidence" value="ECO:0007669"/>
    <property type="project" value="InterPro"/>
</dbReference>
<evidence type="ECO:0000256" key="1">
    <source>
        <dbReference type="ARBA" id="ARBA00009235"/>
    </source>
</evidence>
<dbReference type="EMBL" id="LWSG01000045">
    <property type="protein sequence ID" value="OAS82597.1"/>
    <property type="molecule type" value="Genomic_DNA"/>
</dbReference>
<dbReference type="CDD" id="cd05005">
    <property type="entry name" value="SIS_PHI"/>
    <property type="match status" value="1"/>
</dbReference>
<sequence length="183" mass="20660">MEQLKSLMLEELKTAFSSIKDEDIQGFIAEISQARKIFLYGLGRERLMLQAFAMRLMHLGLDVHVVGDVTTQRIQTGDLFISSSGTGYLSTVEALLKIVKAENARVVFMTASNESPLLQYVDQLVHIEAQTMKDDIHKRTSPQPMGALFEQAQLLLFELIVVKLKEKLSVSEEAMEVYHTNLE</sequence>
<name>A0A179SLM9_9BACI</name>
<dbReference type="PANTHER" id="PTHR43443">
    <property type="entry name" value="3-HEXULOSE-6-PHOSPHATE ISOMERASE"/>
    <property type="match status" value="1"/>
</dbReference>
<evidence type="ECO:0000313" key="4">
    <source>
        <dbReference type="Proteomes" id="UP000078534"/>
    </source>
</evidence>
<dbReference type="STRING" id="152268.A6K24_13230"/>
<dbReference type="Proteomes" id="UP000078534">
    <property type="component" value="Unassembled WGS sequence"/>
</dbReference>
<dbReference type="Gene3D" id="3.40.50.10490">
    <property type="entry name" value="Glucose-6-phosphate isomerase like protein, domain 1"/>
    <property type="match status" value="1"/>
</dbReference>
<evidence type="ECO:0000259" key="2">
    <source>
        <dbReference type="PROSITE" id="PS51464"/>
    </source>
</evidence>
<proteinExistence type="inferred from homology"/>
<dbReference type="RefSeq" id="WP_066340262.1">
    <property type="nucleotide sequence ID" value="NZ_LWSG01000045.1"/>
</dbReference>
<organism evidence="3 4">
    <name type="scientific">Metabacillus litoralis</name>
    <dbReference type="NCBI Taxonomy" id="152268"/>
    <lineage>
        <taxon>Bacteria</taxon>
        <taxon>Bacillati</taxon>
        <taxon>Bacillota</taxon>
        <taxon>Bacilli</taxon>
        <taxon>Bacillales</taxon>
        <taxon>Bacillaceae</taxon>
        <taxon>Metabacillus</taxon>
    </lineage>
</organism>
<feature type="domain" description="SIS" evidence="2">
    <location>
        <begin position="27"/>
        <end position="170"/>
    </location>
</feature>
<dbReference type="OrthoDB" id="9797832at2"/>